<feature type="compositionally biased region" description="Acidic residues" evidence="1">
    <location>
        <begin position="44"/>
        <end position="54"/>
    </location>
</feature>
<proteinExistence type="predicted"/>
<evidence type="ECO:0000256" key="2">
    <source>
        <dbReference type="SAM" id="Phobius"/>
    </source>
</evidence>
<evidence type="ECO:0000313" key="3">
    <source>
        <dbReference type="EMBL" id="KAH7951712.1"/>
    </source>
</evidence>
<evidence type="ECO:0000313" key="4">
    <source>
        <dbReference type="Proteomes" id="UP000821837"/>
    </source>
</evidence>
<dbReference type="Proteomes" id="UP000821837">
    <property type="component" value="Chromosome 5"/>
</dbReference>
<gene>
    <name evidence="3" type="ORF">HPB52_011648</name>
</gene>
<keyword evidence="2" id="KW-0812">Transmembrane</keyword>
<protein>
    <submittedName>
        <fullName evidence="3">Uncharacterized protein</fullName>
    </submittedName>
</protein>
<reference evidence="3" key="1">
    <citation type="journal article" date="2020" name="Cell">
        <title>Large-Scale Comparative Analyses of Tick Genomes Elucidate Their Genetic Diversity and Vector Capacities.</title>
        <authorList>
            <consortium name="Tick Genome and Microbiome Consortium (TIGMIC)"/>
            <person name="Jia N."/>
            <person name="Wang J."/>
            <person name="Shi W."/>
            <person name="Du L."/>
            <person name="Sun Y."/>
            <person name="Zhan W."/>
            <person name="Jiang J.F."/>
            <person name="Wang Q."/>
            <person name="Zhang B."/>
            <person name="Ji P."/>
            <person name="Bell-Sakyi L."/>
            <person name="Cui X.M."/>
            <person name="Yuan T.T."/>
            <person name="Jiang B.G."/>
            <person name="Yang W.F."/>
            <person name="Lam T.T."/>
            <person name="Chang Q.C."/>
            <person name="Ding S.J."/>
            <person name="Wang X.J."/>
            <person name="Zhu J.G."/>
            <person name="Ruan X.D."/>
            <person name="Zhao L."/>
            <person name="Wei J.T."/>
            <person name="Ye R.Z."/>
            <person name="Que T.C."/>
            <person name="Du C.H."/>
            <person name="Zhou Y.H."/>
            <person name="Cheng J.X."/>
            <person name="Dai P.F."/>
            <person name="Guo W.B."/>
            <person name="Han X.H."/>
            <person name="Huang E.J."/>
            <person name="Li L.F."/>
            <person name="Wei W."/>
            <person name="Gao Y.C."/>
            <person name="Liu J.Z."/>
            <person name="Shao H.Z."/>
            <person name="Wang X."/>
            <person name="Wang C.C."/>
            <person name="Yang T.C."/>
            <person name="Huo Q.B."/>
            <person name="Li W."/>
            <person name="Chen H.Y."/>
            <person name="Chen S.E."/>
            <person name="Zhou L.G."/>
            <person name="Ni X.B."/>
            <person name="Tian J.H."/>
            <person name="Sheng Y."/>
            <person name="Liu T."/>
            <person name="Pan Y.S."/>
            <person name="Xia L.Y."/>
            <person name="Li J."/>
            <person name="Zhao F."/>
            <person name="Cao W.C."/>
        </authorList>
    </citation>
    <scope>NUCLEOTIDE SEQUENCE</scope>
    <source>
        <strain evidence="3">Rsan-2018</strain>
    </source>
</reference>
<keyword evidence="4" id="KW-1185">Reference proteome</keyword>
<dbReference type="AlphaFoldDB" id="A0A9D4SW99"/>
<evidence type="ECO:0000256" key="1">
    <source>
        <dbReference type="SAM" id="MobiDB-lite"/>
    </source>
</evidence>
<feature type="compositionally biased region" description="Basic and acidic residues" evidence="1">
    <location>
        <begin position="55"/>
        <end position="67"/>
    </location>
</feature>
<feature type="transmembrane region" description="Helical" evidence="2">
    <location>
        <begin position="73"/>
        <end position="95"/>
    </location>
</feature>
<reference evidence="3" key="2">
    <citation type="submission" date="2021-09" db="EMBL/GenBank/DDBJ databases">
        <authorList>
            <person name="Jia N."/>
            <person name="Wang J."/>
            <person name="Shi W."/>
            <person name="Du L."/>
            <person name="Sun Y."/>
            <person name="Zhan W."/>
            <person name="Jiang J."/>
            <person name="Wang Q."/>
            <person name="Zhang B."/>
            <person name="Ji P."/>
            <person name="Sakyi L.B."/>
            <person name="Cui X."/>
            <person name="Yuan T."/>
            <person name="Jiang B."/>
            <person name="Yang W."/>
            <person name="Lam T.T.-Y."/>
            <person name="Chang Q."/>
            <person name="Ding S."/>
            <person name="Wang X."/>
            <person name="Zhu J."/>
            <person name="Ruan X."/>
            <person name="Zhao L."/>
            <person name="Wei J."/>
            <person name="Que T."/>
            <person name="Du C."/>
            <person name="Cheng J."/>
            <person name="Dai P."/>
            <person name="Han X."/>
            <person name="Huang E."/>
            <person name="Gao Y."/>
            <person name="Liu J."/>
            <person name="Shao H."/>
            <person name="Ye R."/>
            <person name="Li L."/>
            <person name="Wei W."/>
            <person name="Wang X."/>
            <person name="Wang C."/>
            <person name="Huo Q."/>
            <person name="Li W."/>
            <person name="Guo W."/>
            <person name="Chen H."/>
            <person name="Chen S."/>
            <person name="Zhou L."/>
            <person name="Zhou L."/>
            <person name="Ni X."/>
            <person name="Tian J."/>
            <person name="Zhou Y."/>
            <person name="Sheng Y."/>
            <person name="Liu T."/>
            <person name="Pan Y."/>
            <person name="Xia L."/>
            <person name="Li J."/>
            <person name="Zhao F."/>
            <person name="Cao W."/>
        </authorList>
    </citation>
    <scope>NUCLEOTIDE SEQUENCE</scope>
    <source>
        <strain evidence="3">Rsan-2018</strain>
        <tissue evidence="3">Larvae</tissue>
    </source>
</reference>
<feature type="region of interest" description="Disordered" evidence="1">
    <location>
        <begin position="1"/>
        <end position="67"/>
    </location>
</feature>
<sequence length="127" mass="13716">MDAHSVEDMPAEEEVPPKPIQLAHALVPTGADPVEPVHIPPAQDYEDEPVDADDAEPKEHKHDMQAPEHRTSLTFIFGLAVVIITLAAVGTFYVIQPAVNALPVSTTTLDSLNKTSINVTEESLTDD</sequence>
<accession>A0A9D4SW99</accession>
<dbReference type="EMBL" id="JABSTV010001251">
    <property type="protein sequence ID" value="KAH7951712.1"/>
    <property type="molecule type" value="Genomic_DNA"/>
</dbReference>
<dbReference type="OrthoDB" id="10526068at2759"/>
<name>A0A9D4SW99_RHISA</name>
<keyword evidence="2" id="KW-0472">Membrane</keyword>
<organism evidence="3 4">
    <name type="scientific">Rhipicephalus sanguineus</name>
    <name type="common">Brown dog tick</name>
    <name type="synonym">Ixodes sanguineus</name>
    <dbReference type="NCBI Taxonomy" id="34632"/>
    <lineage>
        <taxon>Eukaryota</taxon>
        <taxon>Metazoa</taxon>
        <taxon>Ecdysozoa</taxon>
        <taxon>Arthropoda</taxon>
        <taxon>Chelicerata</taxon>
        <taxon>Arachnida</taxon>
        <taxon>Acari</taxon>
        <taxon>Parasitiformes</taxon>
        <taxon>Ixodida</taxon>
        <taxon>Ixodoidea</taxon>
        <taxon>Ixodidae</taxon>
        <taxon>Rhipicephalinae</taxon>
        <taxon>Rhipicephalus</taxon>
        <taxon>Rhipicephalus</taxon>
    </lineage>
</organism>
<comment type="caution">
    <text evidence="3">The sequence shown here is derived from an EMBL/GenBank/DDBJ whole genome shotgun (WGS) entry which is preliminary data.</text>
</comment>
<keyword evidence="2" id="KW-1133">Transmembrane helix</keyword>